<dbReference type="AlphaFoldDB" id="A0A1G7THH0"/>
<keyword evidence="1" id="KW-0812">Transmembrane</keyword>
<feature type="transmembrane region" description="Helical" evidence="1">
    <location>
        <begin position="61"/>
        <end position="82"/>
    </location>
</feature>
<evidence type="ECO:0000313" key="3">
    <source>
        <dbReference type="Proteomes" id="UP000199706"/>
    </source>
</evidence>
<feature type="transmembrane region" description="Helical" evidence="1">
    <location>
        <begin position="94"/>
        <end position="117"/>
    </location>
</feature>
<proteinExistence type="predicted"/>
<dbReference type="OrthoDB" id="9131292at2"/>
<dbReference type="EMBL" id="FNCJ01000003">
    <property type="protein sequence ID" value="SDG34705.1"/>
    <property type="molecule type" value="Genomic_DNA"/>
</dbReference>
<name>A0A1G7THH0_9BURK</name>
<keyword evidence="1" id="KW-1133">Transmembrane helix</keyword>
<accession>A0A1G7THH0</accession>
<sequence>MQTAQHSHHFHLELRHATMPTYVASYLFPILLLAYEAHRVGRWIYDNGMNFANFRYMGYEFLLMLTFVGLQILVEVVFLACAGITRHPDFEHRVANVLAGIGCSFVVLGFDLALQYAL</sequence>
<dbReference type="RefSeq" id="WP_090683043.1">
    <property type="nucleotide sequence ID" value="NZ_CADERL010000022.1"/>
</dbReference>
<dbReference type="Proteomes" id="UP000199706">
    <property type="component" value="Unassembled WGS sequence"/>
</dbReference>
<organism evidence="2 3">
    <name type="scientific">Paraburkholderia phenazinium</name>
    <dbReference type="NCBI Taxonomy" id="60549"/>
    <lineage>
        <taxon>Bacteria</taxon>
        <taxon>Pseudomonadati</taxon>
        <taxon>Pseudomonadota</taxon>
        <taxon>Betaproteobacteria</taxon>
        <taxon>Burkholderiales</taxon>
        <taxon>Burkholderiaceae</taxon>
        <taxon>Paraburkholderia</taxon>
    </lineage>
</organism>
<gene>
    <name evidence="2" type="ORF">SAMN05216466_10321</name>
</gene>
<feature type="transmembrane region" description="Helical" evidence="1">
    <location>
        <begin position="21"/>
        <end position="41"/>
    </location>
</feature>
<evidence type="ECO:0000256" key="1">
    <source>
        <dbReference type="SAM" id="Phobius"/>
    </source>
</evidence>
<protein>
    <submittedName>
        <fullName evidence="2">Uncharacterized protein</fullName>
    </submittedName>
</protein>
<reference evidence="2 3" key="1">
    <citation type="submission" date="2016-10" db="EMBL/GenBank/DDBJ databases">
        <authorList>
            <person name="de Groot N.N."/>
        </authorList>
    </citation>
    <scope>NUCLEOTIDE SEQUENCE [LARGE SCALE GENOMIC DNA]</scope>
    <source>
        <strain evidence="2 3">LMG 2247</strain>
    </source>
</reference>
<evidence type="ECO:0000313" key="2">
    <source>
        <dbReference type="EMBL" id="SDG34705.1"/>
    </source>
</evidence>
<keyword evidence="1" id="KW-0472">Membrane</keyword>